<dbReference type="SUPFAM" id="SSF103473">
    <property type="entry name" value="MFS general substrate transporter"/>
    <property type="match status" value="1"/>
</dbReference>
<dbReference type="Proteomes" id="UP001168883">
    <property type="component" value="Unassembled WGS sequence"/>
</dbReference>
<evidence type="ECO:0000256" key="4">
    <source>
        <dbReference type="ARBA" id="ARBA00022989"/>
    </source>
</evidence>
<dbReference type="Pfam" id="PF07690">
    <property type="entry name" value="MFS_1"/>
    <property type="match status" value="1"/>
</dbReference>
<keyword evidence="2" id="KW-0813">Transport</keyword>
<evidence type="ECO:0000259" key="7">
    <source>
        <dbReference type="PROSITE" id="PS50850"/>
    </source>
</evidence>
<feature type="transmembrane region" description="Helical" evidence="6">
    <location>
        <begin position="45"/>
        <end position="67"/>
    </location>
</feature>
<feature type="transmembrane region" description="Helical" evidence="6">
    <location>
        <begin position="351"/>
        <end position="372"/>
    </location>
</feature>
<dbReference type="InterPro" id="IPR036259">
    <property type="entry name" value="MFS_trans_sf"/>
</dbReference>
<keyword evidence="3 6" id="KW-0812">Transmembrane</keyword>
<sequence>MKAQGPSVRAIAWVTAVCLLGDSMLYIVLPVYWQHYGLDALWQVGVLLSVNRFVRLPLGPLIGWLYSRLPKRSGVLAAVALACATTLAFGFFSGFAPLLAARALWGAAWSMLRIGGYLTVLEASGSGEQRGQLLGRYNGIMGVGSLVGMLAGGLLADLLGVRAVALLLGAVTLAGLPFAWRFVPPTVTPSAPPRSDASVPRQPRLAAAALLPLLSGFTTALVFFGFLMSALSPLIAARLPDRGTLTLAGFTLGAASAAGSLQALRWGWSPFLSPWFGRQADGPRGRLPLYLAALGLAAAAFALLALPLPFGLWLAVLLAVMLANTAITTLSDTLAADAAAGSRAVAYMTTYTIVVDIGAALGPLASFVLLGAFGPGGVGFACAALMALTAAAWLIFHRRPRML</sequence>
<dbReference type="PANTHER" id="PTHR23506">
    <property type="entry name" value="GH10249P"/>
    <property type="match status" value="1"/>
</dbReference>
<dbReference type="EMBL" id="JAUMKJ010000006">
    <property type="protein sequence ID" value="MDO3676661.1"/>
    <property type="molecule type" value="Genomic_DNA"/>
</dbReference>
<feature type="domain" description="Major facilitator superfamily (MFS) profile" evidence="7">
    <location>
        <begin position="1"/>
        <end position="401"/>
    </location>
</feature>
<feature type="transmembrane region" description="Helical" evidence="6">
    <location>
        <begin position="378"/>
        <end position="396"/>
    </location>
</feature>
<feature type="transmembrane region" description="Helical" evidence="6">
    <location>
        <begin position="161"/>
        <end position="183"/>
    </location>
</feature>
<dbReference type="InterPro" id="IPR011701">
    <property type="entry name" value="MFS"/>
</dbReference>
<feature type="transmembrane region" description="Helical" evidence="6">
    <location>
        <begin position="74"/>
        <end position="96"/>
    </location>
</feature>
<feature type="transmembrane region" description="Helical" evidence="6">
    <location>
        <begin position="247"/>
        <end position="266"/>
    </location>
</feature>
<evidence type="ECO:0000313" key="8">
    <source>
        <dbReference type="EMBL" id="MDO3676661.1"/>
    </source>
</evidence>
<evidence type="ECO:0000256" key="6">
    <source>
        <dbReference type="SAM" id="Phobius"/>
    </source>
</evidence>
<dbReference type="InterPro" id="IPR050930">
    <property type="entry name" value="MFS_Vesicular_Transporter"/>
</dbReference>
<keyword evidence="9" id="KW-1185">Reference proteome</keyword>
<feature type="transmembrane region" description="Helical" evidence="6">
    <location>
        <begin position="102"/>
        <end position="121"/>
    </location>
</feature>
<dbReference type="PROSITE" id="PS50850">
    <property type="entry name" value="MFS"/>
    <property type="match status" value="1"/>
</dbReference>
<reference evidence="8" key="1">
    <citation type="submission" date="2023-07" db="EMBL/GenBank/DDBJ databases">
        <authorList>
            <person name="Aktuganov G."/>
            <person name="Boyko T."/>
            <person name="Delegan Y."/>
            <person name="Galimzianova N."/>
            <person name="Gilvanova E."/>
            <person name="Korobov V."/>
            <person name="Kuzmina L."/>
            <person name="Melentiev A."/>
            <person name="Milman P."/>
            <person name="Ryabova A."/>
            <person name="Stupak E."/>
            <person name="Yasakov T."/>
            <person name="Zharikova N."/>
            <person name="Zhurenko E."/>
        </authorList>
    </citation>
    <scope>NUCLEOTIDE SEQUENCE</scope>
    <source>
        <strain evidence="8">IB-739</strain>
    </source>
</reference>
<accession>A0ABT8V5E6</accession>
<name>A0ABT8V5E6_9BACL</name>
<dbReference type="PANTHER" id="PTHR23506:SF23">
    <property type="entry name" value="GH10249P"/>
    <property type="match status" value="1"/>
</dbReference>
<dbReference type="Gene3D" id="1.20.1250.20">
    <property type="entry name" value="MFS general substrate transporter like domains"/>
    <property type="match status" value="1"/>
</dbReference>
<feature type="transmembrane region" description="Helical" evidence="6">
    <location>
        <begin position="133"/>
        <end position="155"/>
    </location>
</feature>
<organism evidence="8 9">
    <name type="scientific">Paenibacillus ehimensis</name>
    <dbReference type="NCBI Taxonomy" id="79264"/>
    <lineage>
        <taxon>Bacteria</taxon>
        <taxon>Bacillati</taxon>
        <taxon>Bacillota</taxon>
        <taxon>Bacilli</taxon>
        <taxon>Bacillales</taxon>
        <taxon>Paenibacillaceae</taxon>
        <taxon>Paenibacillus</taxon>
    </lineage>
</organism>
<evidence type="ECO:0000256" key="3">
    <source>
        <dbReference type="ARBA" id="ARBA00022692"/>
    </source>
</evidence>
<keyword evidence="5 6" id="KW-0472">Membrane</keyword>
<feature type="transmembrane region" description="Helical" evidence="6">
    <location>
        <begin position="312"/>
        <end position="330"/>
    </location>
</feature>
<feature type="transmembrane region" description="Helical" evidence="6">
    <location>
        <begin position="204"/>
        <end position="227"/>
    </location>
</feature>
<comment type="subcellular location">
    <subcellularLocation>
        <location evidence="1">Cell membrane</location>
        <topology evidence="1">Multi-pass membrane protein</topology>
    </subcellularLocation>
</comment>
<feature type="transmembrane region" description="Helical" evidence="6">
    <location>
        <begin position="12"/>
        <end position="33"/>
    </location>
</feature>
<keyword evidence="4 6" id="KW-1133">Transmembrane helix</keyword>
<evidence type="ECO:0000256" key="5">
    <source>
        <dbReference type="ARBA" id="ARBA00023136"/>
    </source>
</evidence>
<dbReference type="InterPro" id="IPR020846">
    <property type="entry name" value="MFS_dom"/>
</dbReference>
<evidence type="ECO:0000313" key="9">
    <source>
        <dbReference type="Proteomes" id="UP001168883"/>
    </source>
</evidence>
<protein>
    <submittedName>
        <fullName evidence="8">MFS transporter</fullName>
    </submittedName>
</protein>
<dbReference type="RefSeq" id="WP_302877672.1">
    <property type="nucleotide sequence ID" value="NZ_JAUMKJ010000006.1"/>
</dbReference>
<feature type="transmembrane region" description="Helical" evidence="6">
    <location>
        <begin position="287"/>
        <end position="306"/>
    </location>
</feature>
<gene>
    <name evidence="8" type="ORF">Q3C12_06570</name>
</gene>
<comment type="caution">
    <text evidence="8">The sequence shown here is derived from an EMBL/GenBank/DDBJ whole genome shotgun (WGS) entry which is preliminary data.</text>
</comment>
<evidence type="ECO:0000256" key="1">
    <source>
        <dbReference type="ARBA" id="ARBA00004651"/>
    </source>
</evidence>
<proteinExistence type="predicted"/>
<evidence type="ECO:0000256" key="2">
    <source>
        <dbReference type="ARBA" id="ARBA00022448"/>
    </source>
</evidence>